<dbReference type="InterPro" id="IPR006140">
    <property type="entry name" value="D-isomer_DH_NAD-bd"/>
</dbReference>
<keyword evidence="2" id="KW-0520">NAD</keyword>
<evidence type="ECO:0000313" key="5">
    <source>
        <dbReference type="Proteomes" id="UP000621631"/>
    </source>
</evidence>
<reference evidence="4 5" key="1">
    <citation type="submission" date="2020-09" db="EMBL/GenBank/DDBJ databases">
        <title>Draft Genome Sequences of Oil-Oxidizing Bacteria Halomonas titanicae, Marinobacter lutaoensis, and Virgibacillus halodenitrificans Isolated from Highly Saline Environments.</title>
        <authorList>
            <person name="Grouzdev D.S."/>
            <person name="Sokolova D.S."/>
            <person name="Semenova E.M."/>
            <person name="Borzenkov I.A."/>
            <person name="Bidzhieva S.K."/>
            <person name="Poltaraus A.B."/>
            <person name="Nazina T.N."/>
        </authorList>
    </citation>
    <scope>NUCLEOTIDE SEQUENCE [LARGE SCALE GENOMIC DNA]</scope>
    <source>
        <strain evidence="4 5">VKM B-3472D</strain>
    </source>
</reference>
<gene>
    <name evidence="4" type="ORF">IC602_14685</name>
</gene>
<protein>
    <submittedName>
        <fullName evidence="4">Hydroxyacid dehydrogenase</fullName>
    </submittedName>
</protein>
<proteinExistence type="predicted"/>
<dbReference type="InterPro" id="IPR050223">
    <property type="entry name" value="D-isomer_2-hydroxyacid_DH"/>
</dbReference>
<dbReference type="SUPFAM" id="SSF52283">
    <property type="entry name" value="Formate/glycerate dehydrogenase catalytic domain-like"/>
    <property type="match status" value="1"/>
</dbReference>
<dbReference type="InterPro" id="IPR036291">
    <property type="entry name" value="NAD(P)-bd_dom_sf"/>
</dbReference>
<dbReference type="Pfam" id="PF02826">
    <property type="entry name" value="2-Hacid_dh_C"/>
    <property type="match status" value="1"/>
</dbReference>
<dbReference type="CDD" id="cd12167">
    <property type="entry name" value="2-Hacid_dh_8"/>
    <property type="match status" value="1"/>
</dbReference>
<evidence type="ECO:0000259" key="3">
    <source>
        <dbReference type="Pfam" id="PF02826"/>
    </source>
</evidence>
<dbReference type="PANTHER" id="PTHR10996">
    <property type="entry name" value="2-HYDROXYACID DEHYDROGENASE-RELATED"/>
    <property type="match status" value="1"/>
</dbReference>
<keyword evidence="1" id="KW-0560">Oxidoreductase</keyword>
<comment type="caution">
    <text evidence="4">The sequence shown here is derived from an EMBL/GenBank/DDBJ whole genome shotgun (WGS) entry which is preliminary data.</text>
</comment>
<dbReference type="RefSeq" id="WP_189778804.1">
    <property type="nucleotide sequence ID" value="NZ_JACWEZ010000010.1"/>
</dbReference>
<sequence>MKKGLIIMNKDFVDLVYPEKVREEIESLADIYEEPLSREQVKENPEIVKDAEIIFSGWDGPRMDKAFLDAAPNLKALFYAAGTVKPLLTDAVWERNLTITAAGKANAVPVVEYTLSQILFSLKDGWNFVNNIKKEKHYPKKPYYHVSGAFGSTVGIISLSTIGKKVAEILKQFDVNVLAYDPFADKSVAEELNVELCSIEDIFATADVVSLHAPLLSETRGLIRGSHFRSMKENASFINTARGEIVMEAEMVEVLQERDDITAILDVTFPEPPEESSLLYTLPNIILTPHIAGSEGKECGRLGSYMLEEFKRYIEGKNLKWQVMKEQYATMPEN</sequence>
<evidence type="ECO:0000313" key="4">
    <source>
        <dbReference type="EMBL" id="MBD1223849.1"/>
    </source>
</evidence>
<dbReference type="Gene3D" id="3.40.50.720">
    <property type="entry name" value="NAD(P)-binding Rossmann-like Domain"/>
    <property type="match status" value="2"/>
</dbReference>
<name>A0ABR7VTS1_VIRHA</name>
<organism evidence="4 5">
    <name type="scientific">Virgibacillus halodenitrificans</name>
    <name type="common">Bacillus halodenitrificans</name>
    <dbReference type="NCBI Taxonomy" id="1482"/>
    <lineage>
        <taxon>Bacteria</taxon>
        <taxon>Bacillati</taxon>
        <taxon>Bacillota</taxon>
        <taxon>Bacilli</taxon>
        <taxon>Bacillales</taxon>
        <taxon>Bacillaceae</taxon>
        <taxon>Virgibacillus</taxon>
    </lineage>
</organism>
<evidence type="ECO:0000256" key="2">
    <source>
        <dbReference type="ARBA" id="ARBA00023027"/>
    </source>
</evidence>
<dbReference type="SUPFAM" id="SSF51735">
    <property type="entry name" value="NAD(P)-binding Rossmann-fold domains"/>
    <property type="match status" value="1"/>
</dbReference>
<feature type="domain" description="D-isomer specific 2-hydroxyacid dehydrogenase NAD-binding" evidence="3">
    <location>
        <begin position="133"/>
        <end position="292"/>
    </location>
</feature>
<dbReference type="PANTHER" id="PTHR10996:SF178">
    <property type="entry name" value="2-HYDROXYACID DEHYDROGENASE YGL185C-RELATED"/>
    <property type="match status" value="1"/>
</dbReference>
<dbReference type="Proteomes" id="UP000621631">
    <property type="component" value="Unassembled WGS sequence"/>
</dbReference>
<keyword evidence="5" id="KW-1185">Reference proteome</keyword>
<evidence type="ECO:0000256" key="1">
    <source>
        <dbReference type="ARBA" id="ARBA00023002"/>
    </source>
</evidence>
<accession>A0ABR7VTS1</accession>
<dbReference type="EMBL" id="JACWEZ010000010">
    <property type="protein sequence ID" value="MBD1223849.1"/>
    <property type="molecule type" value="Genomic_DNA"/>
</dbReference>